<keyword evidence="1" id="KW-0812">Transmembrane</keyword>
<keyword evidence="3" id="KW-1185">Reference proteome</keyword>
<proteinExistence type="predicted"/>
<evidence type="ECO:0008006" key="4">
    <source>
        <dbReference type="Google" id="ProtNLM"/>
    </source>
</evidence>
<evidence type="ECO:0000256" key="1">
    <source>
        <dbReference type="SAM" id="Phobius"/>
    </source>
</evidence>
<accession>A0ABR4TVF4</accession>
<dbReference type="EMBL" id="AUNC01000001">
    <property type="protein sequence ID" value="KEO59807.1"/>
    <property type="molecule type" value="Genomic_DNA"/>
</dbReference>
<reference evidence="2 3" key="1">
    <citation type="submission" date="2013-07" db="EMBL/GenBank/DDBJ databases">
        <title>Thalassospira permensis NBRC 106175 Genome Sequencing.</title>
        <authorList>
            <person name="Lai Q."/>
            <person name="Shao Z."/>
        </authorList>
    </citation>
    <scope>NUCLEOTIDE SEQUENCE [LARGE SCALE GENOMIC DNA]</scope>
    <source>
        <strain evidence="2 3">NBRC 106175</strain>
    </source>
</reference>
<protein>
    <recommendedName>
        <fullName evidence="4">N-ATPase, AtpR subunit</fullName>
    </recommendedName>
</protein>
<organism evidence="2 3">
    <name type="scientific">Thalassospira permensis NBRC 106175</name>
    <dbReference type="NCBI Taxonomy" id="1353532"/>
    <lineage>
        <taxon>Bacteria</taxon>
        <taxon>Pseudomonadati</taxon>
        <taxon>Pseudomonadota</taxon>
        <taxon>Alphaproteobacteria</taxon>
        <taxon>Rhodospirillales</taxon>
        <taxon>Thalassospiraceae</taxon>
        <taxon>Thalassospira</taxon>
    </lineage>
</organism>
<evidence type="ECO:0000313" key="3">
    <source>
        <dbReference type="Proteomes" id="UP000027463"/>
    </source>
</evidence>
<dbReference type="Proteomes" id="UP000027463">
    <property type="component" value="Unassembled WGS sequence"/>
</dbReference>
<keyword evidence="1" id="KW-1133">Transmembrane helix</keyword>
<keyword evidence="1" id="KW-0472">Membrane</keyword>
<feature type="transmembrane region" description="Helical" evidence="1">
    <location>
        <begin position="50"/>
        <end position="69"/>
    </location>
</feature>
<evidence type="ECO:0000313" key="2">
    <source>
        <dbReference type="EMBL" id="KEO59807.1"/>
    </source>
</evidence>
<comment type="caution">
    <text evidence="2">The sequence shown here is derived from an EMBL/GenBank/DDBJ whole genome shotgun (WGS) entry which is preliminary data.</text>
</comment>
<feature type="transmembrane region" description="Helical" evidence="1">
    <location>
        <begin position="75"/>
        <end position="92"/>
    </location>
</feature>
<gene>
    <name evidence="2" type="ORF">SMB34_02110</name>
</gene>
<name>A0ABR4TVF4_9PROT</name>
<dbReference type="Pfam" id="PF12966">
    <property type="entry name" value="AtpR"/>
    <property type="match status" value="1"/>
</dbReference>
<sequence>MDEHTMINSDVSPILLLLPVCFSGGFAMGIVYFCTIRITADMIVSGQRPMLVIALAIGRLALLVCGFALALQAGGFGILVTLAGVIGGREMIIRIKWGARP</sequence>
<feature type="transmembrane region" description="Helical" evidence="1">
    <location>
        <begin position="14"/>
        <end position="38"/>
    </location>
</feature>
<dbReference type="InterPro" id="IPR017581">
    <property type="entry name" value="AtpR-like"/>
</dbReference>